<dbReference type="EMBL" id="CAJPEV010001676">
    <property type="protein sequence ID" value="CAG0893812.1"/>
    <property type="molecule type" value="Genomic_DNA"/>
</dbReference>
<evidence type="ECO:0000256" key="1">
    <source>
        <dbReference type="SAM" id="MobiDB-lite"/>
    </source>
</evidence>
<dbReference type="CDD" id="cd00051">
    <property type="entry name" value="EFh"/>
    <property type="match status" value="1"/>
</dbReference>
<dbReference type="Gene3D" id="1.10.238.10">
    <property type="entry name" value="EF-hand"/>
    <property type="match status" value="1"/>
</dbReference>
<feature type="compositionally biased region" description="Polar residues" evidence="1">
    <location>
        <begin position="592"/>
        <end position="610"/>
    </location>
</feature>
<feature type="region of interest" description="Disordered" evidence="1">
    <location>
        <begin position="587"/>
        <end position="617"/>
    </location>
</feature>
<reference evidence="4" key="1">
    <citation type="submission" date="2020-11" db="EMBL/GenBank/DDBJ databases">
        <authorList>
            <person name="Tran Van P."/>
        </authorList>
    </citation>
    <scope>NUCLEOTIDE SEQUENCE</scope>
</reference>
<feature type="region of interest" description="Disordered" evidence="1">
    <location>
        <begin position="113"/>
        <end position="140"/>
    </location>
</feature>
<dbReference type="Pfam" id="PF13833">
    <property type="entry name" value="EF-hand_8"/>
    <property type="match status" value="1"/>
</dbReference>
<feature type="compositionally biased region" description="Polar residues" evidence="1">
    <location>
        <begin position="488"/>
        <end position="514"/>
    </location>
</feature>
<dbReference type="EMBL" id="LR901193">
    <property type="protein sequence ID" value="CAD7248015.1"/>
    <property type="molecule type" value="Genomic_DNA"/>
</dbReference>
<gene>
    <name evidence="4" type="ORF">DSTB1V02_LOCUS7838</name>
</gene>
<dbReference type="PROSITE" id="PS50940">
    <property type="entry name" value="CHIT_BIND_II"/>
    <property type="match status" value="1"/>
</dbReference>
<protein>
    <recommendedName>
        <fullName evidence="6">Chitin-binding type-2 domain-containing protein</fullName>
    </recommendedName>
</protein>
<dbReference type="InterPro" id="IPR002557">
    <property type="entry name" value="Chitin-bd_dom"/>
</dbReference>
<dbReference type="SUPFAM" id="SSF57625">
    <property type="entry name" value="Invertebrate chitin-binding proteins"/>
    <property type="match status" value="1"/>
</dbReference>
<feature type="region of interest" description="Disordered" evidence="1">
    <location>
        <begin position="488"/>
        <end position="549"/>
    </location>
</feature>
<name>A0A7R8XDS9_9CRUS</name>
<evidence type="ECO:0000313" key="4">
    <source>
        <dbReference type="EMBL" id="CAD7248015.1"/>
    </source>
</evidence>
<evidence type="ECO:0000313" key="5">
    <source>
        <dbReference type="Proteomes" id="UP000677054"/>
    </source>
</evidence>
<sequence>MKLRARSCNGYITTQTLREILRELDDKLTEDELDNMIEEIDADGSGTVDFAGCRFDMKAFLILKFMLLQEVFHVCMGSQMFTLLCPDGNIFDEQILACNQWSRVTCRTSSNFNQGLESQSNDLEDQQISTTARSHPQQSKIATAVPFQDVAFSHPTAKTHLPPPAQAQHRHQQARVFPQQLDRPIPNPEFSQQTTVYPPQEIPRTRNNPVFQQNSQQNIPVLPFQQTFPKNIQESKQHRGGQNLFQVVSNVQNASGAQFFPRPSDRIPQIAGNYLEQTFPPGLPTGLGAIPTTPRNFVQRENFPPNDPISSATDPAFEGEIVNAVSGDLGLEEEDAPPFWISDKIVPWRNSQQDDPVVAIPTFLEKQRLEPREREPEVTTFRPRKVVRHLVLNTVDGTKIVISFPVVEYPEGNSQESILVEGEQEQPHQGENVSPSRDESTVDRPLYVDSFNLASPENQLQTRTIHSLGDSLYRGDVFPSSITTQEKPLVASSFSGQPKTSAETNRNLASNHGTPENPWHPLPPAGNENHVEFQSPSRLRPRQRQQIGHKEQTELLQQQLTEQQLYDQQQENKGQNRDEHQLQLHDRKQESLGPQETPSQVSLRNPNLVTVTVRPPLQSRRVQQATIGGFKNLKPDQKNSALFINRRRLASNGTPQPLIAPHGSNERPDDVEAQWITLTPPPSTAHQ</sequence>
<dbReference type="InterPro" id="IPR002048">
    <property type="entry name" value="EF_hand_dom"/>
</dbReference>
<dbReference type="SUPFAM" id="SSF47473">
    <property type="entry name" value="EF-hand"/>
    <property type="match status" value="1"/>
</dbReference>
<organism evidence="4">
    <name type="scientific">Darwinula stevensoni</name>
    <dbReference type="NCBI Taxonomy" id="69355"/>
    <lineage>
        <taxon>Eukaryota</taxon>
        <taxon>Metazoa</taxon>
        <taxon>Ecdysozoa</taxon>
        <taxon>Arthropoda</taxon>
        <taxon>Crustacea</taxon>
        <taxon>Oligostraca</taxon>
        <taxon>Ostracoda</taxon>
        <taxon>Podocopa</taxon>
        <taxon>Podocopida</taxon>
        <taxon>Darwinulocopina</taxon>
        <taxon>Darwinuloidea</taxon>
        <taxon>Darwinulidae</taxon>
        <taxon>Darwinula</taxon>
    </lineage>
</organism>
<feature type="domain" description="EF-hand" evidence="2">
    <location>
        <begin position="28"/>
        <end position="63"/>
    </location>
</feature>
<accession>A0A7R8XDS9</accession>
<dbReference type="InterPro" id="IPR011992">
    <property type="entry name" value="EF-hand-dom_pair"/>
</dbReference>
<feature type="domain" description="Chitin-binding type-2" evidence="3">
    <location>
        <begin position="50"/>
        <end position="108"/>
    </location>
</feature>
<feature type="region of interest" description="Disordered" evidence="1">
    <location>
        <begin position="421"/>
        <end position="441"/>
    </location>
</feature>
<dbReference type="GO" id="GO:0005509">
    <property type="term" value="F:calcium ion binding"/>
    <property type="evidence" value="ECO:0007669"/>
    <property type="project" value="InterPro"/>
</dbReference>
<keyword evidence="5" id="KW-1185">Reference proteome</keyword>
<dbReference type="InterPro" id="IPR036508">
    <property type="entry name" value="Chitin-bd_dom_sf"/>
</dbReference>
<dbReference type="PROSITE" id="PS50222">
    <property type="entry name" value="EF_HAND_2"/>
    <property type="match status" value="1"/>
</dbReference>
<dbReference type="GO" id="GO:0005576">
    <property type="term" value="C:extracellular region"/>
    <property type="evidence" value="ECO:0007669"/>
    <property type="project" value="InterPro"/>
</dbReference>
<evidence type="ECO:0008006" key="6">
    <source>
        <dbReference type="Google" id="ProtNLM"/>
    </source>
</evidence>
<proteinExistence type="predicted"/>
<dbReference type="Proteomes" id="UP000677054">
    <property type="component" value="Unassembled WGS sequence"/>
</dbReference>
<dbReference type="GO" id="GO:0008061">
    <property type="term" value="F:chitin binding"/>
    <property type="evidence" value="ECO:0007669"/>
    <property type="project" value="InterPro"/>
</dbReference>
<evidence type="ECO:0000259" key="2">
    <source>
        <dbReference type="PROSITE" id="PS50222"/>
    </source>
</evidence>
<feature type="region of interest" description="Disordered" evidence="1">
    <location>
        <begin position="649"/>
        <end position="687"/>
    </location>
</feature>
<dbReference type="AlphaFoldDB" id="A0A7R8XDS9"/>
<evidence type="ECO:0000259" key="3">
    <source>
        <dbReference type="PROSITE" id="PS50940"/>
    </source>
</evidence>